<reference evidence="1" key="1">
    <citation type="submission" date="2023-09" db="EMBL/GenBank/DDBJ databases">
        <title>Description of first Herbaspirillum huttiense subsp. nephrolepsisexaltata and Herbaspirillum huttiense subsp. lycopersicon.</title>
        <authorList>
            <person name="Poudel M."/>
            <person name="Sharma A."/>
            <person name="Goss E."/>
            <person name="Tapia J.H."/>
            <person name="Harmon C.M."/>
            <person name="Jones J.B."/>
        </authorList>
    </citation>
    <scope>NUCLEOTIDE SEQUENCE</scope>
    <source>
        <strain evidence="1">SE1</strain>
    </source>
</reference>
<gene>
    <name evidence="1" type="ORF">RI048_00480</name>
</gene>
<comment type="caution">
    <text evidence="1">The sequence shown here is derived from an EMBL/GenBank/DDBJ whole genome shotgun (WGS) entry which is preliminary data.</text>
</comment>
<evidence type="ECO:0000313" key="2">
    <source>
        <dbReference type="Proteomes" id="UP001246576"/>
    </source>
</evidence>
<organism evidence="1 2">
    <name type="scientific">Herbaspirillum huttiense subsp. lycopersici</name>
    <dbReference type="NCBI Taxonomy" id="3074428"/>
    <lineage>
        <taxon>Bacteria</taxon>
        <taxon>Pseudomonadati</taxon>
        <taxon>Pseudomonadota</taxon>
        <taxon>Betaproteobacteria</taxon>
        <taxon>Burkholderiales</taxon>
        <taxon>Oxalobacteraceae</taxon>
        <taxon>Herbaspirillum</taxon>
    </lineage>
</organism>
<sequence length="45" mass="5019">MLHRLPAGPMSIDTLHLFYVRRESIACQPDEWPDDLLSGLPAQAG</sequence>
<protein>
    <submittedName>
        <fullName evidence="1">Uncharacterized protein</fullName>
    </submittedName>
</protein>
<keyword evidence="2" id="KW-1185">Reference proteome</keyword>
<dbReference type="Proteomes" id="UP001246576">
    <property type="component" value="Unassembled WGS sequence"/>
</dbReference>
<name>A0ABU2EEW9_9BURK</name>
<accession>A0ABU2EEW9</accession>
<evidence type="ECO:0000313" key="1">
    <source>
        <dbReference type="EMBL" id="MDR9846681.1"/>
    </source>
</evidence>
<dbReference type="EMBL" id="JAVLSJ010000001">
    <property type="protein sequence ID" value="MDR9846681.1"/>
    <property type="molecule type" value="Genomic_DNA"/>
</dbReference>
<proteinExistence type="predicted"/>
<dbReference type="RefSeq" id="WP_166675572.1">
    <property type="nucleotide sequence ID" value="NZ_JAVLSJ010000001.1"/>
</dbReference>